<gene>
    <name evidence="2" type="ORF">LCGC14_2593220</name>
</gene>
<protein>
    <submittedName>
        <fullName evidence="2">Uncharacterized protein</fullName>
    </submittedName>
</protein>
<dbReference type="InterPro" id="IPR012334">
    <property type="entry name" value="Pectin_lyas_fold"/>
</dbReference>
<sequence length="351" mass="38989">FTIPMDYESQVRVSSEQDFPDLKSSGFSMNTSDYITFVGPPIDTSPPHNNTNFRIFIDDADPNYNWSKTVSENSWLTGSGTPGDPYIIENLYINAHGFGGGIQISRSIKNFIIRNNWINYSGPNEFEIGVFLYDTVENGIIEDNLITYVRKGIVLLFSCSNITVRGNYLLSDHTTAGHGRPIYVANSLNATLTDNIAINFRAGFQFIRNENITFSRNYIKNTIWGAEFSASPIDLRYSNTTTITFNGFGGAYTQSTTFIFMTGSTGNVVLNNSQTIAQPDLEISGGEGLQMQASSTTLLTLTDSHNNYIAHNFKFGISESSQEILGFDLTLLIGIISLSSVVIFMLHRKKH</sequence>
<reference evidence="2" key="1">
    <citation type="journal article" date="2015" name="Nature">
        <title>Complex archaea that bridge the gap between prokaryotes and eukaryotes.</title>
        <authorList>
            <person name="Spang A."/>
            <person name="Saw J.H."/>
            <person name="Jorgensen S.L."/>
            <person name="Zaremba-Niedzwiedzka K."/>
            <person name="Martijn J."/>
            <person name="Lind A.E."/>
            <person name="van Eijk R."/>
            <person name="Schleper C."/>
            <person name="Guy L."/>
            <person name="Ettema T.J."/>
        </authorList>
    </citation>
    <scope>NUCLEOTIDE SEQUENCE</scope>
</reference>
<dbReference type="EMBL" id="LAZR01043590">
    <property type="protein sequence ID" value="KKL06718.1"/>
    <property type="molecule type" value="Genomic_DNA"/>
</dbReference>
<dbReference type="AlphaFoldDB" id="A0A0F9D3Q0"/>
<dbReference type="SUPFAM" id="SSF51126">
    <property type="entry name" value="Pectin lyase-like"/>
    <property type="match status" value="1"/>
</dbReference>
<keyword evidence="1" id="KW-1133">Transmembrane helix</keyword>
<accession>A0A0F9D3Q0</accession>
<dbReference type="InterPro" id="IPR022441">
    <property type="entry name" value="Para_beta_helix_rpt-2"/>
</dbReference>
<dbReference type="NCBIfam" id="TIGR03804">
    <property type="entry name" value="para_beta_helix"/>
    <property type="match status" value="1"/>
</dbReference>
<keyword evidence="1" id="KW-0472">Membrane</keyword>
<comment type="caution">
    <text evidence="2">The sequence shown here is derived from an EMBL/GenBank/DDBJ whole genome shotgun (WGS) entry which is preliminary data.</text>
</comment>
<proteinExistence type="predicted"/>
<dbReference type="SMART" id="SM00710">
    <property type="entry name" value="PbH1"/>
    <property type="match status" value="6"/>
</dbReference>
<evidence type="ECO:0000256" key="1">
    <source>
        <dbReference type="SAM" id="Phobius"/>
    </source>
</evidence>
<organism evidence="2">
    <name type="scientific">marine sediment metagenome</name>
    <dbReference type="NCBI Taxonomy" id="412755"/>
    <lineage>
        <taxon>unclassified sequences</taxon>
        <taxon>metagenomes</taxon>
        <taxon>ecological metagenomes</taxon>
    </lineage>
</organism>
<keyword evidence="1" id="KW-0812">Transmembrane</keyword>
<feature type="transmembrane region" description="Helical" evidence="1">
    <location>
        <begin position="324"/>
        <end position="346"/>
    </location>
</feature>
<feature type="non-terminal residue" evidence="2">
    <location>
        <position position="1"/>
    </location>
</feature>
<dbReference type="InterPro" id="IPR006626">
    <property type="entry name" value="PbH1"/>
</dbReference>
<dbReference type="Gene3D" id="2.160.20.10">
    <property type="entry name" value="Single-stranded right-handed beta-helix, Pectin lyase-like"/>
    <property type="match status" value="1"/>
</dbReference>
<name>A0A0F9D3Q0_9ZZZZ</name>
<dbReference type="InterPro" id="IPR011050">
    <property type="entry name" value="Pectin_lyase_fold/virulence"/>
</dbReference>
<evidence type="ECO:0000313" key="2">
    <source>
        <dbReference type="EMBL" id="KKL06718.1"/>
    </source>
</evidence>